<dbReference type="OrthoDB" id="10250130at2759"/>
<keyword evidence="2" id="KW-0408">Iron</keyword>
<dbReference type="Pfam" id="PF24681">
    <property type="entry name" value="Kelch_KLHDC2_KLHL20_DRC7"/>
    <property type="match status" value="1"/>
</dbReference>
<dbReference type="EMBL" id="MU006022">
    <property type="protein sequence ID" value="KAF2857974.1"/>
    <property type="molecule type" value="Genomic_DNA"/>
</dbReference>
<dbReference type="AlphaFoldDB" id="A0A6A7BRX0"/>
<protein>
    <recommendedName>
        <fullName evidence="5">Galactose oxidase</fullName>
    </recommendedName>
</protein>
<dbReference type="Gene3D" id="2.120.10.80">
    <property type="entry name" value="Kelch-type beta propeller"/>
    <property type="match status" value="1"/>
</dbReference>
<evidence type="ECO:0000313" key="3">
    <source>
        <dbReference type="EMBL" id="KAF2857974.1"/>
    </source>
</evidence>
<sequence length="432" mass="46382">MAEVAAGLWAAEEAVSTTVQLGIGAYFLSKPTQPLKAVFLQIATSEDDETRNSLCRSDHTLTVIDNRAYIFGGQTATEKLASAEMHAVTLMSKDAPQPDYSVIPAIPAKEGGKLPSPRRKHAACAFNGCVAVFGGLDEDGKVIDEGHGIWLFNGTKSAWETVEPADDPKHGPVPRSSATLLHHQSGMILCGGQDASGAGLKDVWLFDYVVRAWSRLPDAPVVHTNASVSSGVLHVISSVDNMSGDLHILQITPKEGEEHKWHTVTFPTNPLTPGPRPRAGAGLLPVTTGYGRHYLLYILGARQDASSPVEAQTEPPEVHPESAEEPKYWSDVWTYQLPSSQVKPTSITDSFKPAKIKDSIRSALGYDSGQHSWAEVEVLPPTDMQLGAGKVHPGPRGFFGCDVMADGQSVVIWGGVNAKGEKEGDGWIIKIE</sequence>
<reference evidence="3" key="1">
    <citation type="journal article" date="2020" name="Stud. Mycol.">
        <title>101 Dothideomycetes genomes: a test case for predicting lifestyles and emergence of pathogens.</title>
        <authorList>
            <person name="Haridas S."/>
            <person name="Albert R."/>
            <person name="Binder M."/>
            <person name="Bloem J."/>
            <person name="Labutti K."/>
            <person name="Salamov A."/>
            <person name="Andreopoulos B."/>
            <person name="Baker S."/>
            <person name="Barry K."/>
            <person name="Bills G."/>
            <person name="Bluhm B."/>
            <person name="Cannon C."/>
            <person name="Castanera R."/>
            <person name="Culley D."/>
            <person name="Daum C."/>
            <person name="Ezra D."/>
            <person name="Gonzalez J."/>
            <person name="Henrissat B."/>
            <person name="Kuo A."/>
            <person name="Liang C."/>
            <person name="Lipzen A."/>
            <person name="Lutzoni F."/>
            <person name="Magnuson J."/>
            <person name="Mondo S."/>
            <person name="Nolan M."/>
            <person name="Ohm R."/>
            <person name="Pangilinan J."/>
            <person name="Park H.-J."/>
            <person name="Ramirez L."/>
            <person name="Alfaro M."/>
            <person name="Sun H."/>
            <person name="Tritt A."/>
            <person name="Yoshinaga Y."/>
            <person name="Zwiers L.-H."/>
            <person name="Turgeon B."/>
            <person name="Goodwin S."/>
            <person name="Spatafora J."/>
            <person name="Crous P."/>
            <person name="Grigoriev I."/>
        </authorList>
    </citation>
    <scope>NUCLEOTIDE SEQUENCE</scope>
    <source>
        <strain evidence="3">CBS 480.64</strain>
    </source>
</reference>
<dbReference type="PANTHER" id="PTHR47435">
    <property type="entry name" value="KELCH REPEAT PROTEIN (AFU_ORTHOLOGUE AFUA_5G12780)"/>
    <property type="match status" value="1"/>
</dbReference>
<evidence type="ECO:0008006" key="5">
    <source>
        <dbReference type="Google" id="ProtNLM"/>
    </source>
</evidence>
<keyword evidence="1" id="KW-0677">Repeat</keyword>
<dbReference type="InterPro" id="IPR015915">
    <property type="entry name" value="Kelch-typ_b-propeller"/>
</dbReference>
<dbReference type="PANTHER" id="PTHR47435:SF10">
    <property type="entry name" value="TIP ELONGATION ABERRANT PROTEIN 3"/>
    <property type="match status" value="1"/>
</dbReference>
<name>A0A6A7BRX0_9PEZI</name>
<accession>A0A6A7BRX0</accession>
<dbReference type="SUPFAM" id="SSF117281">
    <property type="entry name" value="Kelch motif"/>
    <property type="match status" value="1"/>
</dbReference>
<proteinExistence type="predicted"/>
<evidence type="ECO:0000313" key="4">
    <source>
        <dbReference type="Proteomes" id="UP000799421"/>
    </source>
</evidence>
<organism evidence="3 4">
    <name type="scientific">Piedraia hortae CBS 480.64</name>
    <dbReference type="NCBI Taxonomy" id="1314780"/>
    <lineage>
        <taxon>Eukaryota</taxon>
        <taxon>Fungi</taxon>
        <taxon>Dikarya</taxon>
        <taxon>Ascomycota</taxon>
        <taxon>Pezizomycotina</taxon>
        <taxon>Dothideomycetes</taxon>
        <taxon>Dothideomycetidae</taxon>
        <taxon>Capnodiales</taxon>
        <taxon>Piedraiaceae</taxon>
        <taxon>Piedraia</taxon>
    </lineage>
</organism>
<dbReference type="Proteomes" id="UP000799421">
    <property type="component" value="Unassembled WGS sequence"/>
</dbReference>
<dbReference type="GO" id="GO:0019760">
    <property type="term" value="P:glucosinolate metabolic process"/>
    <property type="evidence" value="ECO:0007669"/>
    <property type="project" value="UniProtKB-ARBA"/>
</dbReference>
<evidence type="ECO:0000256" key="1">
    <source>
        <dbReference type="ARBA" id="ARBA00022737"/>
    </source>
</evidence>
<evidence type="ECO:0000256" key="2">
    <source>
        <dbReference type="ARBA" id="ARBA00023004"/>
    </source>
</evidence>
<gene>
    <name evidence="3" type="ORF">K470DRAFT_222279</name>
</gene>
<keyword evidence="4" id="KW-1185">Reference proteome</keyword>